<gene>
    <name evidence="1" type="ordered locus">SJA_C1-18590</name>
</gene>
<dbReference type="STRING" id="452662.SJA_C1-18590"/>
<organism evidence="1 2">
    <name type="scientific">Sphingobium indicum (strain DSM 16413 / CCM 7287 / MTCC 6362 / UT26 / NBRC 101211 / UT26S)</name>
    <name type="common">Sphingobium japonicum</name>
    <dbReference type="NCBI Taxonomy" id="452662"/>
    <lineage>
        <taxon>Bacteria</taxon>
        <taxon>Pseudomonadati</taxon>
        <taxon>Pseudomonadota</taxon>
        <taxon>Alphaproteobacteria</taxon>
        <taxon>Sphingomonadales</taxon>
        <taxon>Sphingomonadaceae</taxon>
        <taxon>Sphingobium</taxon>
    </lineage>
</organism>
<dbReference type="Proteomes" id="UP000007753">
    <property type="component" value="Chromosome 1"/>
</dbReference>
<dbReference type="AlphaFoldDB" id="D4Z261"/>
<evidence type="ECO:0000313" key="2">
    <source>
        <dbReference type="Proteomes" id="UP000007753"/>
    </source>
</evidence>
<evidence type="ECO:0000313" key="1">
    <source>
        <dbReference type="EMBL" id="BAI96693.1"/>
    </source>
</evidence>
<dbReference type="KEGG" id="sjp:SJA_C1-18590"/>
<dbReference type="HOGENOM" id="CLU_3030092_0_0_5"/>
<accession>D4Z261</accession>
<name>D4Z261_SPHIU</name>
<sequence>MASFTAFAACNLRLEVKKPTQMAHALLLSNRLDHAGVNDNYHVVIMPMGQIRTAI</sequence>
<proteinExistence type="predicted"/>
<protein>
    <submittedName>
        <fullName evidence="1">Uncharacterized protein</fullName>
    </submittedName>
</protein>
<keyword evidence="2" id="KW-1185">Reference proteome</keyword>
<dbReference type="EMBL" id="AP010803">
    <property type="protein sequence ID" value="BAI96693.1"/>
    <property type="molecule type" value="Genomic_DNA"/>
</dbReference>
<reference evidence="1 2" key="1">
    <citation type="journal article" date="2010" name="J. Bacteriol.">
        <title>Complete genome sequence of the representative gamma-hexachlorocyclohexane-degrading bacterium Sphingobium japonicum UT26.</title>
        <authorList>
            <person name="Nagata Y."/>
            <person name="Ohtsubo Y."/>
            <person name="Endo R."/>
            <person name="Ichikawa N."/>
            <person name="Ankai A."/>
            <person name="Oguchi A."/>
            <person name="Fukui S."/>
            <person name="Fujita N."/>
            <person name="Tsuda M."/>
        </authorList>
    </citation>
    <scope>NUCLEOTIDE SEQUENCE [LARGE SCALE GENOMIC DNA]</scope>
    <source>
        <strain evidence="2">DSM 16413 / CCM 7287 / MTCC 6362 / UT26 / NBRC 101211 / UT26S</strain>
    </source>
</reference>